<dbReference type="GO" id="GO:0015074">
    <property type="term" value="P:DNA integration"/>
    <property type="evidence" value="ECO:0007669"/>
    <property type="project" value="InterPro"/>
</dbReference>
<dbReference type="InterPro" id="IPR016197">
    <property type="entry name" value="Chromo-like_dom_sf"/>
</dbReference>
<protein>
    <submittedName>
        <fullName evidence="2">Reverse transcriptase</fullName>
    </submittedName>
</protein>
<dbReference type="Gene3D" id="3.30.420.10">
    <property type="entry name" value="Ribonuclease H-like superfamily/Ribonuclease H"/>
    <property type="match status" value="1"/>
</dbReference>
<feature type="domain" description="Integrase catalytic" evidence="1">
    <location>
        <begin position="204"/>
        <end position="373"/>
    </location>
</feature>
<keyword evidence="2" id="KW-0548">Nucleotidyltransferase</keyword>
<dbReference type="InterPro" id="IPR050951">
    <property type="entry name" value="Retrovirus_Pol_polyprotein"/>
</dbReference>
<keyword evidence="2" id="KW-0808">Transferase</keyword>
<dbReference type="STRING" id="4795.A0A225W2G2"/>
<dbReference type="PROSITE" id="PS50994">
    <property type="entry name" value="INTEGRASE"/>
    <property type="match status" value="1"/>
</dbReference>
<keyword evidence="3" id="KW-1185">Reference proteome</keyword>
<keyword evidence="2" id="KW-0695">RNA-directed DNA polymerase</keyword>
<evidence type="ECO:0000313" key="2">
    <source>
        <dbReference type="EMBL" id="OWZ11732.1"/>
    </source>
</evidence>
<evidence type="ECO:0000259" key="1">
    <source>
        <dbReference type="PROSITE" id="PS50994"/>
    </source>
</evidence>
<name>A0A225W2G2_9STRA</name>
<dbReference type="AlphaFoldDB" id="A0A225W2G2"/>
<accession>A0A225W2G2</accession>
<reference evidence="3" key="1">
    <citation type="submission" date="2017-03" db="EMBL/GenBank/DDBJ databases">
        <title>Phytopthora megakarya and P. palmivora, two closely related causual agents of cacao black pod achieved similar genome size and gene model numbers by different mechanisms.</title>
        <authorList>
            <person name="Ali S."/>
            <person name="Shao J."/>
            <person name="Larry D.J."/>
            <person name="Kronmiller B."/>
            <person name="Shen D."/>
            <person name="Strem M.D."/>
            <person name="Melnick R.L."/>
            <person name="Guiltinan M.J."/>
            <person name="Tyler B.M."/>
            <person name="Meinhardt L.W."/>
            <person name="Bailey B.A."/>
        </authorList>
    </citation>
    <scope>NUCLEOTIDE SEQUENCE [LARGE SCALE GENOMIC DNA]</scope>
    <source>
        <strain evidence="3">zdho120</strain>
    </source>
</reference>
<dbReference type="GO" id="GO:0003676">
    <property type="term" value="F:nucleic acid binding"/>
    <property type="evidence" value="ECO:0007669"/>
    <property type="project" value="InterPro"/>
</dbReference>
<dbReference type="SUPFAM" id="SSF54160">
    <property type="entry name" value="Chromo domain-like"/>
    <property type="match status" value="1"/>
</dbReference>
<dbReference type="InterPro" id="IPR001584">
    <property type="entry name" value="Integrase_cat-core"/>
</dbReference>
<dbReference type="Proteomes" id="UP000198211">
    <property type="component" value="Unassembled WGS sequence"/>
</dbReference>
<gene>
    <name evidence="2" type="ORF">PHMEG_00015200</name>
</gene>
<dbReference type="PANTHER" id="PTHR37984:SF5">
    <property type="entry name" value="PROTEIN NYNRIN-LIKE"/>
    <property type="match status" value="1"/>
</dbReference>
<dbReference type="SUPFAM" id="SSF53098">
    <property type="entry name" value="Ribonuclease H-like"/>
    <property type="match status" value="1"/>
</dbReference>
<evidence type="ECO:0000313" key="3">
    <source>
        <dbReference type="Proteomes" id="UP000198211"/>
    </source>
</evidence>
<dbReference type="InterPro" id="IPR036397">
    <property type="entry name" value="RNaseH_sf"/>
</dbReference>
<dbReference type="GO" id="GO:0003964">
    <property type="term" value="F:RNA-directed DNA polymerase activity"/>
    <property type="evidence" value="ECO:0007669"/>
    <property type="project" value="UniProtKB-KW"/>
</dbReference>
<comment type="caution">
    <text evidence="2">The sequence shown here is derived from an EMBL/GenBank/DDBJ whole genome shotgun (WGS) entry which is preliminary data.</text>
</comment>
<organism evidence="2 3">
    <name type="scientific">Phytophthora megakarya</name>
    <dbReference type="NCBI Taxonomy" id="4795"/>
    <lineage>
        <taxon>Eukaryota</taxon>
        <taxon>Sar</taxon>
        <taxon>Stramenopiles</taxon>
        <taxon>Oomycota</taxon>
        <taxon>Peronosporomycetes</taxon>
        <taxon>Peronosporales</taxon>
        <taxon>Peronosporaceae</taxon>
        <taxon>Phytophthora</taxon>
    </lineage>
</organism>
<dbReference type="OrthoDB" id="8006012at2759"/>
<proteinExistence type="predicted"/>
<dbReference type="CDD" id="cd00024">
    <property type="entry name" value="CD_CSD"/>
    <property type="match status" value="1"/>
</dbReference>
<dbReference type="PANTHER" id="PTHR37984">
    <property type="entry name" value="PROTEIN CBG26694"/>
    <property type="match status" value="1"/>
</dbReference>
<dbReference type="EMBL" id="NBNE01002040">
    <property type="protein sequence ID" value="OWZ11732.1"/>
    <property type="molecule type" value="Genomic_DNA"/>
</dbReference>
<sequence length="552" mass="63577">MNWSILASAALQRQCGIEVETESEVQDLITLNRLNVIWVVKSLNRLDEILVVKSEDPAMQISAVTTRSKARSGVRSGSNPSVLCEEVIRELRIERIRQTQDEEAWIHNLNKYLVGEIRDLTQEEARPCGSITMNYEVDQHDLLIYCPTTKETAADRDKLCYPKRCIRMSYTIIIPVSKVDIKGSVALTIGSGIIFTGEDCIEVCKDMSVSVWIVTLEKGDPGSRANRRIIDIDNVPSLPRSYKGNPEMLIFEDLFSGYVIVKASGRADPGQLRPFGASEVIHHDRELGSMSDFFRAFNKILDQCQRTTMAYIPQANGFAERMVQTTTRTLKMYVQDLDQRDWDEYAVRLTFAINTARDRIRGETPFYMVHGWDPRWERHYQQAREQVNRRLREGIADRADQHNDIVRPHQVEVGSRVWLYLDRVREGYAKKLAHLWHGPFRVVEKIGEYAVKLEIAGSAFHISPIDQDRLDFDEALLPGHSWIQVRDPDEYEVERISDMRTGRKTIYSRILREFLVHWRGTRIRLGSMRQISTVERYSTNFCGIVPIRPGSA</sequence>
<dbReference type="InterPro" id="IPR012337">
    <property type="entry name" value="RNaseH-like_sf"/>
</dbReference>